<feature type="region of interest" description="Disordered" evidence="15">
    <location>
        <begin position="1"/>
        <end position="21"/>
    </location>
</feature>
<evidence type="ECO:0000256" key="4">
    <source>
        <dbReference type="ARBA" id="ARBA00012483"/>
    </source>
</evidence>
<dbReference type="EC" id="2.3.2.27" evidence="4"/>
<dbReference type="PROSITE" id="PS51292">
    <property type="entry name" value="ZF_RING_CH"/>
    <property type="match status" value="1"/>
</dbReference>
<dbReference type="GO" id="GO:0010008">
    <property type="term" value="C:endosome membrane"/>
    <property type="evidence" value="ECO:0007669"/>
    <property type="project" value="UniProtKB-SubCell"/>
</dbReference>
<evidence type="ECO:0000256" key="15">
    <source>
        <dbReference type="SAM" id="MobiDB-lite"/>
    </source>
</evidence>
<keyword evidence="18" id="KW-1185">Reference proteome</keyword>
<evidence type="ECO:0000256" key="2">
    <source>
        <dbReference type="ARBA" id="ARBA00004337"/>
    </source>
</evidence>
<evidence type="ECO:0000313" key="20">
    <source>
        <dbReference type="RefSeq" id="XP_032809369.1"/>
    </source>
</evidence>
<dbReference type="InterPro" id="IPR013083">
    <property type="entry name" value="Znf_RING/FYVE/PHD"/>
</dbReference>
<evidence type="ECO:0000256" key="3">
    <source>
        <dbReference type="ARBA" id="ARBA00004906"/>
    </source>
</evidence>
<keyword evidence="5" id="KW-0254">Endocytosis</keyword>
<dbReference type="GO" id="GO:0006897">
    <property type="term" value="P:endocytosis"/>
    <property type="evidence" value="ECO:0007669"/>
    <property type="project" value="UniProtKB-KW"/>
</dbReference>
<reference evidence="19 20" key="1">
    <citation type="submission" date="2025-04" db="UniProtKB">
        <authorList>
            <consortium name="RefSeq"/>
        </authorList>
    </citation>
    <scope>IDENTIFICATION</scope>
    <source>
        <tissue evidence="19 20">Sperm</tissue>
    </source>
</reference>
<feature type="domain" description="RING-CH-type" evidence="17">
    <location>
        <begin position="20"/>
        <end position="80"/>
    </location>
</feature>
<proteinExistence type="predicted"/>
<evidence type="ECO:0000256" key="12">
    <source>
        <dbReference type="ARBA" id="ARBA00022833"/>
    </source>
</evidence>
<comment type="catalytic activity">
    <reaction evidence="1">
        <text>S-ubiquitinyl-[E2 ubiquitin-conjugating enzyme]-L-cysteine + [acceptor protein]-L-lysine = [E2 ubiquitin-conjugating enzyme]-L-cysteine + N(6)-ubiquitinyl-[acceptor protein]-L-lysine.</text>
        <dbReference type="EC" id="2.3.2.27"/>
    </reaction>
</comment>
<keyword evidence="12" id="KW-0862">Zinc</keyword>
<dbReference type="PANTHER" id="PTHR46065">
    <property type="entry name" value="E3 UBIQUITIN-PROTEIN LIGASE MARCH 2/3 FAMILY MEMBER"/>
    <property type="match status" value="1"/>
</dbReference>
<dbReference type="GO" id="GO:0016567">
    <property type="term" value="P:protein ubiquitination"/>
    <property type="evidence" value="ECO:0007669"/>
    <property type="project" value="TreeGrafter"/>
</dbReference>
<dbReference type="SMART" id="SM00744">
    <property type="entry name" value="RINGv"/>
    <property type="match status" value="1"/>
</dbReference>
<protein>
    <recommendedName>
        <fullName evidence="4">RING-type E3 ubiquitin transferase</fullName>
        <ecNumber evidence="4">2.3.2.27</ecNumber>
    </recommendedName>
</protein>
<dbReference type="Pfam" id="PF12906">
    <property type="entry name" value="RINGv"/>
    <property type="match status" value="1"/>
</dbReference>
<dbReference type="InterPro" id="IPR011016">
    <property type="entry name" value="Znf_RING-CH"/>
</dbReference>
<dbReference type="AlphaFoldDB" id="A0AAJ7T151"/>
<keyword evidence="14 16" id="KW-0472">Membrane</keyword>
<evidence type="ECO:0000256" key="7">
    <source>
        <dbReference type="ARBA" id="ARBA00022692"/>
    </source>
</evidence>
<comment type="subcellular location">
    <subcellularLocation>
        <location evidence="2">Endosome membrane</location>
        <topology evidence="2">Multi-pass membrane protein</topology>
    </subcellularLocation>
</comment>
<dbReference type="Gene3D" id="3.30.40.10">
    <property type="entry name" value="Zinc/RING finger domain, C3HC4 (zinc finger)"/>
    <property type="match status" value="1"/>
</dbReference>
<dbReference type="CTD" id="115123"/>
<evidence type="ECO:0000256" key="11">
    <source>
        <dbReference type="ARBA" id="ARBA00022786"/>
    </source>
</evidence>
<evidence type="ECO:0000256" key="14">
    <source>
        <dbReference type="ARBA" id="ARBA00023136"/>
    </source>
</evidence>
<dbReference type="FunFam" id="3.30.40.10:FF:000119">
    <property type="entry name" value="E3 ubiquitin-protein ligase MARCH2"/>
    <property type="match status" value="1"/>
</dbReference>
<evidence type="ECO:0000256" key="13">
    <source>
        <dbReference type="ARBA" id="ARBA00022989"/>
    </source>
</evidence>
<keyword evidence="13 16" id="KW-1133">Transmembrane helix</keyword>
<keyword evidence="8" id="KW-0479">Metal-binding</keyword>
<keyword evidence="7 16" id="KW-0812">Transmembrane</keyword>
<keyword evidence="11" id="KW-0833">Ubl conjugation pathway</keyword>
<evidence type="ECO:0000256" key="8">
    <source>
        <dbReference type="ARBA" id="ARBA00022723"/>
    </source>
</evidence>
<keyword evidence="9" id="KW-0967">Endosome</keyword>
<comment type="pathway">
    <text evidence="3">Protein modification; protein ubiquitination.</text>
</comment>
<dbReference type="GO" id="GO:0008270">
    <property type="term" value="F:zinc ion binding"/>
    <property type="evidence" value="ECO:0007669"/>
    <property type="project" value="UniProtKB-KW"/>
</dbReference>
<evidence type="ECO:0000256" key="9">
    <source>
        <dbReference type="ARBA" id="ARBA00022753"/>
    </source>
</evidence>
<dbReference type="Proteomes" id="UP001318040">
    <property type="component" value="Chromosome 13"/>
</dbReference>
<feature type="region of interest" description="Disordered" evidence="15">
    <location>
        <begin position="194"/>
        <end position="213"/>
    </location>
</feature>
<evidence type="ECO:0000259" key="17">
    <source>
        <dbReference type="PROSITE" id="PS51292"/>
    </source>
</evidence>
<feature type="transmembrane region" description="Helical" evidence="16">
    <location>
        <begin position="142"/>
        <end position="165"/>
    </location>
</feature>
<gene>
    <name evidence="19 20" type="primary">MARCHF3</name>
</gene>
<evidence type="ECO:0000256" key="10">
    <source>
        <dbReference type="ARBA" id="ARBA00022771"/>
    </source>
</evidence>
<keyword evidence="10" id="KW-0863">Zinc-finger</keyword>
<dbReference type="KEGG" id="pmrn:116941997"/>
<accession>A0AAJ7T151</accession>
<evidence type="ECO:0000256" key="5">
    <source>
        <dbReference type="ARBA" id="ARBA00022583"/>
    </source>
</evidence>
<dbReference type="RefSeq" id="XP_032809369.1">
    <property type="nucleotide sequence ID" value="XM_032953478.1"/>
</dbReference>
<dbReference type="RefSeq" id="XP_032809368.1">
    <property type="nucleotide sequence ID" value="XM_032953477.1"/>
</dbReference>
<feature type="transmembrane region" description="Helical" evidence="16">
    <location>
        <begin position="102"/>
        <end position="122"/>
    </location>
</feature>
<evidence type="ECO:0000256" key="1">
    <source>
        <dbReference type="ARBA" id="ARBA00000900"/>
    </source>
</evidence>
<organism evidence="18 19">
    <name type="scientific">Petromyzon marinus</name>
    <name type="common">Sea lamprey</name>
    <dbReference type="NCBI Taxonomy" id="7757"/>
    <lineage>
        <taxon>Eukaryota</taxon>
        <taxon>Metazoa</taxon>
        <taxon>Chordata</taxon>
        <taxon>Craniata</taxon>
        <taxon>Vertebrata</taxon>
        <taxon>Cyclostomata</taxon>
        <taxon>Hyperoartia</taxon>
        <taxon>Petromyzontiformes</taxon>
        <taxon>Petromyzontidae</taxon>
        <taxon>Petromyzon</taxon>
    </lineage>
</organism>
<keyword evidence="6" id="KW-0808">Transferase</keyword>
<evidence type="ECO:0000256" key="16">
    <source>
        <dbReference type="SAM" id="Phobius"/>
    </source>
</evidence>
<evidence type="ECO:0000313" key="19">
    <source>
        <dbReference type="RefSeq" id="XP_032809368.1"/>
    </source>
</evidence>
<dbReference type="PANTHER" id="PTHR46065:SF1">
    <property type="entry name" value="E3 UBIQUITIN-PROTEIN LIGASE MARCH3-LIKE"/>
    <property type="match status" value="1"/>
</dbReference>
<sequence>MSTAEEKPAPSSEHGGDQYSAGSESPFCRICHEGSAQEELLSPCECTGTLGWVHRSCLEHWLAASNTSYCELCHFQFLVERKPQPLTQWLRNPSPKQERRTLLSDTLCFLFITPLAGISGWLCLRGAADHLESGNRSQLEAAGLIGLTVALLTIYLFWTAVSVRYHIRLYQEWRKTHHRVKLLTPRPTGLPACQNPLLGPHQPSKRLSSETVV</sequence>
<name>A0AAJ7T151_PETMA</name>
<dbReference type="SUPFAM" id="SSF57850">
    <property type="entry name" value="RING/U-box"/>
    <property type="match status" value="1"/>
</dbReference>
<evidence type="ECO:0000313" key="18">
    <source>
        <dbReference type="Proteomes" id="UP001318040"/>
    </source>
</evidence>
<evidence type="ECO:0000256" key="6">
    <source>
        <dbReference type="ARBA" id="ARBA00022679"/>
    </source>
</evidence>
<dbReference type="CDD" id="cd16699">
    <property type="entry name" value="RING_CH-C4HC3_MARCH2-like"/>
    <property type="match status" value="1"/>
</dbReference>
<dbReference type="GO" id="GO:0061630">
    <property type="term" value="F:ubiquitin protein ligase activity"/>
    <property type="evidence" value="ECO:0007669"/>
    <property type="project" value="UniProtKB-EC"/>
</dbReference>